<name>A0A231H2S2_9NOCA</name>
<protein>
    <submittedName>
        <fullName evidence="1">Uncharacterized protein</fullName>
    </submittedName>
</protein>
<evidence type="ECO:0000313" key="2">
    <source>
        <dbReference type="Proteomes" id="UP000215506"/>
    </source>
</evidence>
<evidence type="ECO:0000313" key="1">
    <source>
        <dbReference type="EMBL" id="OXR43127.1"/>
    </source>
</evidence>
<accession>A0A231H2S2</accession>
<comment type="caution">
    <text evidence="1">The sequence shown here is derived from an EMBL/GenBank/DDBJ whole genome shotgun (WGS) entry which is preliminary data.</text>
</comment>
<proteinExistence type="predicted"/>
<sequence>MITRQMYPAPVLVTDTGANITDSTAPRIGSPYFADYLFGNILGGPAPR</sequence>
<dbReference type="Proteomes" id="UP000215506">
    <property type="component" value="Unassembled WGS sequence"/>
</dbReference>
<organism evidence="1 2">
    <name type="scientific">Nocardia cerradoensis</name>
    <dbReference type="NCBI Taxonomy" id="85688"/>
    <lineage>
        <taxon>Bacteria</taxon>
        <taxon>Bacillati</taxon>
        <taxon>Actinomycetota</taxon>
        <taxon>Actinomycetes</taxon>
        <taxon>Mycobacteriales</taxon>
        <taxon>Nocardiaceae</taxon>
        <taxon>Nocardia</taxon>
    </lineage>
</organism>
<dbReference type="AlphaFoldDB" id="A0A231H2S2"/>
<gene>
    <name evidence="1" type="ORF">B7C42_04549</name>
</gene>
<dbReference type="EMBL" id="NGAF01000010">
    <property type="protein sequence ID" value="OXR43127.1"/>
    <property type="molecule type" value="Genomic_DNA"/>
</dbReference>
<keyword evidence="2" id="KW-1185">Reference proteome</keyword>
<reference evidence="1 2" key="1">
    <citation type="submission" date="2017-07" db="EMBL/GenBank/DDBJ databases">
        <title>First draft Genome Sequence of Nocardia cerradoensis isolated from human infection.</title>
        <authorList>
            <person name="Carrasco G."/>
        </authorList>
    </citation>
    <scope>NUCLEOTIDE SEQUENCE [LARGE SCALE GENOMIC DNA]</scope>
    <source>
        <strain evidence="1 2">CNM20130759</strain>
    </source>
</reference>